<dbReference type="PROSITE" id="PS00020">
    <property type="entry name" value="ACTININ_2"/>
    <property type="match status" value="1"/>
</dbReference>
<evidence type="ECO:0000313" key="4">
    <source>
        <dbReference type="EMBL" id="AGE96210.1"/>
    </source>
</evidence>
<dbReference type="VEuPathDB" id="MicrosporidiaDB:AEWR_090290"/>
<dbReference type="PROSITE" id="PS00019">
    <property type="entry name" value="ACTININ_1"/>
    <property type="match status" value="1"/>
</dbReference>
<evidence type="ECO:0000259" key="3">
    <source>
        <dbReference type="PROSITE" id="PS50021"/>
    </source>
</evidence>
<dbReference type="PANTHER" id="PTHR11915">
    <property type="entry name" value="SPECTRIN/FILAMIN RELATED CYTOSKELETAL PROTEIN"/>
    <property type="match status" value="1"/>
</dbReference>
<keyword evidence="2" id="KW-0009">Actin-binding</keyword>
<dbReference type="VEuPathDB" id="MicrosporidiaDB:M970_090290"/>
<dbReference type="GO" id="GO:0003779">
    <property type="term" value="F:actin binding"/>
    <property type="evidence" value="ECO:0007669"/>
    <property type="project" value="UniProtKB-KW"/>
</dbReference>
<dbReference type="EMBL" id="KC513614">
    <property type="protein sequence ID" value="AGE96210.1"/>
    <property type="molecule type" value="Genomic_DNA"/>
</dbReference>
<dbReference type="InterPro" id="IPR001715">
    <property type="entry name" value="CH_dom"/>
</dbReference>
<dbReference type="InterPro" id="IPR036872">
    <property type="entry name" value="CH_dom_sf"/>
</dbReference>
<protein>
    <submittedName>
        <fullName evidence="4">Punative non-muscle alpha actinin</fullName>
    </submittedName>
</protein>
<name>M1KAG8_ENCCN</name>
<dbReference type="VEuPathDB" id="MicrosporidiaDB:AEWD_090290"/>
<dbReference type="FunFam" id="1.10.418.10:FF:000001">
    <property type="entry name" value="Actinin alpha 1"/>
    <property type="match status" value="1"/>
</dbReference>
<sequence length="565" mass="64665">MTQQEEKEWEKVQKKTFTKWVNEKLIRGGQKEIGDLFTDLCDGVKLAQLLMVLQKDAVEHNPTPYTRIQKMENVERILSFIKGKRVKLINIGPQDIVDGNPKLILGLIWSLISRLAIAKTAEAGELSIRNELLRWCKEVTSGYKNVNIADFSRSWRDGLAFNAIIHRFRPDLVPNFHDLQASEKAYNLNQAFKVAEKFLGIKRLLDVEDIVEVSIPDEKSIMTYVSGYYKKFREYEKEKSALSRVKGVLEAVDWSIQARNLYEIKARSLLSLIKGLDGQRKEVCKLIRSLNKAFDLLLEMNSRAVHESAELHSLFGSINAVHSLYRIKKYSPPEDVSLEKFLFPPLQPQKIVESIGIKKLFDPSFQSEFEALNRTFELFKHMLSKGGDVREQMQVTSELSNKLMEMTFTHPLAKTQKEGFKGIAMKKLETLKKIQDKKTKEEKVLESATALFNTVLKKDECGISPTDLCWCLGQLGLSVDEGMVPFGNPDGRVSLEDYLLIVKETHSTLCDSSDLKRAFKMFTTDDILDLRSLGIESKDLRSVYHFNGEKPSLDVNKFFESFIED</sequence>
<dbReference type="AlphaFoldDB" id="M1KAG8"/>
<dbReference type="SUPFAM" id="SSF47576">
    <property type="entry name" value="Calponin-homology domain, CH-domain"/>
    <property type="match status" value="1"/>
</dbReference>
<dbReference type="VEuPathDB" id="MicrosporidiaDB:ECU09_0290"/>
<reference evidence="4" key="1">
    <citation type="journal article" date="2013" name="Eukaryot. Cell">
        <title>Extremely Reduced Levels of Heterozygosity in the Vertebrate Pathogen Encephalitozoon cuniculi.</title>
        <authorList>
            <person name="Selman M."/>
            <person name="Sak B."/>
            <person name="Kvac M."/>
            <person name="Farinelli L."/>
            <person name="Weiss L.M."/>
            <person name="Corradi N."/>
        </authorList>
    </citation>
    <scope>NUCLEOTIDE SEQUENCE</scope>
</reference>
<gene>
    <name evidence="4" type="ORF">ECU09_0290</name>
</gene>
<feature type="domain" description="Calponin-homology (CH)" evidence="3">
    <location>
        <begin position="126"/>
        <end position="233"/>
    </location>
</feature>
<keyword evidence="1" id="KW-0677">Repeat</keyword>
<dbReference type="SMART" id="SM00033">
    <property type="entry name" value="CH"/>
    <property type="match status" value="2"/>
</dbReference>
<dbReference type="PROSITE" id="PS50021">
    <property type="entry name" value="CH"/>
    <property type="match status" value="2"/>
</dbReference>
<dbReference type="InterPro" id="IPR001589">
    <property type="entry name" value="Actinin_actin-bd_CS"/>
</dbReference>
<feature type="domain" description="Calponin-homology (CH)" evidence="3">
    <location>
        <begin position="11"/>
        <end position="116"/>
    </location>
</feature>
<dbReference type="Gene3D" id="1.10.418.10">
    <property type="entry name" value="Calponin-like domain"/>
    <property type="match status" value="2"/>
</dbReference>
<proteinExistence type="predicted"/>
<organism evidence="4">
    <name type="scientific">Encephalitozoon cuniculi</name>
    <name type="common">Microsporidian parasite</name>
    <dbReference type="NCBI Taxonomy" id="6035"/>
    <lineage>
        <taxon>Eukaryota</taxon>
        <taxon>Fungi</taxon>
        <taxon>Fungi incertae sedis</taxon>
        <taxon>Microsporidia</taxon>
        <taxon>Unikaryonidae</taxon>
        <taxon>Encephalitozoon</taxon>
    </lineage>
</organism>
<dbReference type="VEuPathDB" id="MicrosporidiaDB:AEWQ_090300"/>
<evidence type="ECO:0000256" key="1">
    <source>
        <dbReference type="ARBA" id="ARBA00022737"/>
    </source>
</evidence>
<evidence type="ECO:0000256" key="2">
    <source>
        <dbReference type="ARBA" id="ARBA00023203"/>
    </source>
</evidence>
<accession>M1KAG8</accession>
<dbReference type="Pfam" id="PF00307">
    <property type="entry name" value="CH"/>
    <property type="match status" value="2"/>
</dbReference>